<protein>
    <submittedName>
        <fullName evidence="4">Ti-type conjugative transfer relaxase TraA</fullName>
    </submittedName>
</protein>
<reference evidence="4 5" key="1">
    <citation type="journal article" date="2010" name="Int. J. Syst. Evol. Microbiol.">
        <title>Sphingopyxis bauzanensis sp. nov., a psychrophilic bacterium isolated from soil.</title>
        <authorList>
            <person name="Zhang D.C."/>
            <person name="Liu H.C."/>
            <person name="Xin Y.H."/>
            <person name="Zhou Y.G."/>
            <person name="Schinner F."/>
            <person name="Margesin R."/>
        </authorList>
    </citation>
    <scope>NUCLEOTIDE SEQUENCE [LARGE SCALE GENOMIC DNA]</scope>
    <source>
        <strain evidence="4 5">DSM 22271</strain>
    </source>
</reference>
<dbReference type="CDD" id="cd18809">
    <property type="entry name" value="SF1_C_RecD"/>
    <property type="match status" value="1"/>
</dbReference>
<dbReference type="InterPro" id="IPR005053">
    <property type="entry name" value="MobA_MobL"/>
</dbReference>
<dbReference type="RefSeq" id="WP_088441751.1">
    <property type="nucleotide sequence ID" value="NZ_BMMC01000002.1"/>
</dbReference>
<evidence type="ECO:0000256" key="2">
    <source>
        <dbReference type="ARBA" id="ARBA00022971"/>
    </source>
</evidence>
<keyword evidence="2" id="KW-0184">Conjugation</keyword>
<dbReference type="SUPFAM" id="SSF52540">
    <property type="entry name" value="P-loop containing nucleoside triphosphate hydrolases"/>
    <property type="match status" value="2"/>
</dbReference>
<dbReference type="Pfam" id="PF03389">
    <property type="entry name" value="MobA_MobL"/>
    <property type="match status" value="1"/>
</dbReference>
<dbReference type="InterPro" id="IPR014136">
    <property type="entry name" value="TraA_Ti"/>
</dbReference>
<dbReference type="AlphaFoldDB" id="A0A246JRJ2"/>
<name>A0A246JRJ2_9SPHN</name>
<organism evidence="4 5">
    <name type="scientific">Sphingopyxis bauzanensis</name>
    <dbReference type="NCBI Taxonomy" id="651663"/>
    <lineage>
        <taxon>Bacteria</taxon>
        <taxon>Pseudomonadati</taxon>
        <taxon>Pseudomonadota</taxon>
        <taxon>Alphaproteobacteria</taxon>
        <taxon>Sphingomonadales</taxon>
        <taxon>Sphingomonadaceae</taxon>
        <taxon>Sphingopyxis</taxon>
    </lineage>
</organism>
<dbReference type="CDD" id="cd17933">
    <property type="entry name" value="DEXSc_RecD-like"/>
    <property type="match status" value="1"/>
</dbReference>
<sequence length="986" mass="108374">MAIFHLSVKVISRAAGRSAVAAAAYRSAERLYDERLDRAHDFTNKSGVVHSDVMLPTNAPQQYRDREQLWNHIEAIEKRKDAQLAREVEFAIPREMNQAQGIELARDFVQREFVDQGMVADLNVHWDIGADGQAKPHAHVMLTMREIVVGEDGEAGFGAKVRDWNRTEFVEQWRERWADHVNERLADLDIDARIDHRSLAAQGIALEPQDKIGPAASRMGDRGLEAQRLAEHREIAQRNGERIITNPRVALDAITHGQATFTTRDLAMFAHRHSDGREQFDAVIGAVRSSPDLIALGRDGRGEDRFTSRKMIEAEQRLELAAERLAGRSRHGLPAASLQRAADAAGSVGLVLGREQQAALKHITRGQDLAIVIGYAGTGKSAMLGQARGAWENAGLEVRGAALSGIAAEGLENGSGIASRTIASLEHGWAQGRDLLTTRDVLVIDEAGMVGTRQMERVLSHAADAGAKVVLVGDPQQLQSIEAGAAFHALHERHGGVEITEVRRQHEGWQREATRELATGHTGDAIRAYDEAGMVRAAETRGAARADLVENWDRDRKCDPNASRIILTHTNDEVRALNEEARERMRSSGDLGADVAVKVERGDRVFAPGDRVIFLRNERSLAVKNGTLGTIEQVSERGMTVNTGDGRSVAFDLKDYAHIDHGYAATIHKAQGMTVDRTHVLATPGMDSHSAYVGLSRHRDGVSLHYGRDDFKDQGKLVRTLSRERAKDMAADYAKADPARAFAERRGIVMRERIVEAAKKLPETLSRAGLGIAKQVPEKARSIFAGFKPVVRRASVEPRDTSRTTDQRRAVERYARAQADINRMREKELPVLRHQHDALARAGDALGAIGPHARRDLASAFERQPELVAQAAQGNSQAAIRAMQLEAEVRTDPARRADRFVEGWQKLQQQRERSLTKGQQRTASRLSGEMGAMAQSLERDAQVESILSARKAALGIDARAVRPIGQELADIAGLGHVRSRGIGIGM</sequence>
<keyword evidence="5" id="KW-1185">Reference proteome</keyword>
<evidence type="ECO:0000256" key="1">
    <source>
        <dbReference type="ARBA" id="ARBA00010873"/>
    </source>
</evidence>
<dbReference type="NCBIfam" id="NF010464">
    <property type="entry name" value="PRK13889.1"/>
    <property type="match status" value="1"/>
</dbReference>
<comment type="similarity">
    <text evidence="1">Belongs to the MobA/MobL family.</text>
</comment>
<dbReference type="Gene3D" id="2.30.30.940">
    <property type="match status" value="1"/>
</dbReference>
<evidence type="ECO:0000259" key="3">
    <source>
        <dbReference type="Pfam" id="PF03389"/>
    </source>
</evidence>
<dbReference type="EMBL" id="NISK01000003">
    <property type="protein sequence ID" value="OWQ95635.1"/>
    <property type="molecule type" value="Genomic_DNA"/>
</dbReference>
<gene>
    <name evidence="4" type="primary">traA</name>
    <name evidence="4" type="ORF">CDQ92_12640</name>
</gene>
<evidence type="ECO:0000313" key="5">
    <source>
        <dbReference type="Proteomes" id="UP000197361"/>
    </source>
</evidence>
<dbReference type="Gene3D" id="3.40.50.300">
    <property type="entry name" value="P-loop containing nucleotide triphosphate hydrolases"/>
    <property type="match status" value="2"/>
</dbReference>
<accession>A0A246JRJ2</accession>
<comment type="caution">
    <text evidence="4">The sequence shown here is derived from an EMBL/GenBank/DDBJ whole genome shotgun (WGS) entry which is preliminary data.</text>
</comment>
<dbReference type="NCBIfam" id="TIGR02768">
    <property type="entry name" value="TraA_Ti"/>
    <property type="match status" value="1"/>
</dbReference>
<dbReference type="InterPro" id="IPR027417">
    <property type="entry name" value="P-loop_NTPase"/>
</dbReference>
<dbReference type="NCBIfam" id="NF041496">
    <property type="entry name" value="MobQ"/>
    <property type="match status" value="1"/>
</dbReference>
<dbReference type="OrthoDB" id="98563at2"/>
<dbReference type="Proteomes" id="UP000197361">
    <property type="component" value="Unassembled WGS sequence"/>
</dbReference>
<dbReference type="Gene3D" id="3.30.930.30">
    <property type="match status" value="1"/>
</dbReference>
<dbReference type="Pfam" id="PF13604">
    <property type="entry name" value="AAA_30"/>
    <property type="match status" value="1"/>
</dbReference>
<evidence type="ECO:0000313" key="4">
    <source>
        <dbReference type="EMBL" id="OWQ95635.1"/>
    </source>
</evidence>
<feature type="domain" description="MobA/MobL protein" evidence="3">
    <location>
        <begin position="17"/>
        <end position="221"/>
    </location>
</feature>
<proteinExistence type="inferred from homology"/>